<keyword evidence="2" id="KW-0732">Signal</keyword>
<dbReference type="Proteomes" id="UP001444661">
    <property type="component" value="Unassembled WGS sequence"/>
</dbReference>
<gene>
    <name evidence="3" type="ORF">PG993_003971</name>
</gene>
<name>A0ABR1U107_9PEZI</name>
<feature type="compositionally biased region" description="Basic and acidic residues" evidence="1">
    <location>
        <begin position="61"/>
        <end position="70"/>
    </location>
</feature>
<comment type="caution">
    <text evidence="3">The sequence shown here is derived from an EMBL/GenBank/DDBJ whole genome shotgun (WGS) entry which is preliminary data.</text>
</comment>
<feature type="region of interest" description="Disordered" evidence="1">
    <location>
        <begin position="45"/>
        <end position="70"/>
    </location>
</feature>
<organism evidence="3 4">
    <name type="scientific">Apiospora rasikravindrae</name>
    <dbReference type="NCBI Taxonomy" id="990691"/>
    <lineage>
        <taxon>Eukaryota</taxon>
        <taxon>Fungi</taxon>
        <taxon>Dikarya</taxon>
        <taxon>Ascomycota</taxon>
        <taxon>Pezizomycotina</taxon>
        <taxon>Sordariomycetes</taxon>
        <taxon>Xylariomycetidae</taxon>
        <taxon>Amphisphaeriales</taxon>
        <taxon>Apiosporaceae</taxon>
        <taxon>Apiospora</taxon>
    </lineage>
</organism>
<feature type="chain" id="PRO_5047048901" evidence="2">
    <location>
        <begin position="25"/>
        <end position="199"/>
    </location>
</feature>
<evidence type="ECO:0000256" key="1">
    <source>
        <dbReference type="SAM" id="MobiDB-lite"/>
    </source>
</evidence>
<evidence type="ECO:0000256" key="2">
    <source>
        <dbReference type="SAM" id="SignalP"/>
    </source>
</evidence>
<accession>A0ABR1U107</accession>
<reference evidence="3 4" key="1">
    <citation type="submission" date="2023-01" db="EMBL/GenBank/DDBJ databases">
        <title>Analysis of 21 Apiospora genomes using comparative genomics revels a genus with tremendous synthesis potential of carbohydrate active enzymes and secondary metabolites.</title>
        <authorList>
            <person name="Sorensen T."/>
        </authorList>
    </citation>
    <scope>NUCLEOTIDE SEQUENCE [LARGE SCALE GENOMIC DNA]</scope>
    <source>
        <strain evidence="3 4">CBS 33761</strain>
    </source>
</reference>
<sequence length="199" mass="21913">MAPFTGLLCTAISAIACLSSAASALPAATAITTTASPANDTVVHPAQRRSLPPSGVCFSSRDTDGQHQEPRDQNCWTDLWGYNLDPGVIVIHFGRADTKLDPKHVNIAGAALPHGSTFYLDCEQEWNFFPVSEIVTGGLEIHPGNTCFSKLRRAEFDNTWIRFKRSGLFMNLPTDKRCHRTGHRKKSMRCIIPISDFDP</sequence>
<protein>
    <submittedName>
        <fullName evidence="3">Uncharacterized protein</fullName>
    </submittedName>
</protein>
<dbReference type="EMBL" id="JAQQWK010000002">
    <property type="protein sequence ID" value="KAK8052586.1"/>
    <property type="molecule type" value="Genomic_DNA"/>
</dbReference>
<feature type="signal peptide" evidence="2">
    <location>
        <begin position="1"/>
        <end position="24"/>
    </location>
</feature>
<proteinExistence type="predicted"/>
<evidence type="ECO:0000313" key="3">
    <source>
        <dbReference type="EMBL" id="KAK8052586.1"/>
    </source>
</evidence>
<evidence type="ECO:0000313" key="4">
    <source>
        <dbReference type="Proteomes" id="UP001444661"/>
    </source>
</evidence>
<keyword evidence="4" id="KW-1185">Reference proteome</keyword>